<keyword evidence="8" id="KW-1185">Reference proteome</keyword>
<evidence type="ECO:0000256" key="1">
    <source>
        <dbReference type="ARBA" id="ARBA00004123"/>
    </source>
</evidence>
<evidence type="ECO:0000256" key="5">
    <source>
        <dbReference type="ARBA" id="ARBA00023242"/>
    </source>
</evidence>
<dbReference type="InterPro" id="IPR001138">
    <property type="entry name" value="Zn2Cys6_DnaBD"/>
</dbReference>
<dbReference type="InterPro" id="IPR021858">
    <property type="entry name" value="Fun_TF"/>
</dbReference>
<protein>
    <recommendedName>
        <fullName evidence="6">Zn(2)-C6 fungal-type domain-containing protein</fullName>
    </recommendedName>
</protein>
<organism evidence="7 8">
    <name type="scientific">Penicillium solitum</name>
    <dbReference type="NCBI Taxonomy" id="60172"/>
    <lineage>
        <taxon>Eukaryota</taxon>
        <taxon>Fungi</taxon>
        <taxon>Dikarya</taxon>
        <taxon>Ascomycota</taxon>
        <taxon>Pezizomycotina</taxon>
        <taxon>Eurotiomycetes</taxon>
        <taxon>Eurotiomycetidae</taxon>
        <taxon>Eurotiales</taxon>
        <taxon>Aspergillaceae</taxon>
        <taxon>Penicillium</taxon>
    </lineage>
</organism>
<dbReference type="SUPFAM" id="SSF57701">
    <property type="entry name" value="Zn2/Cys6 DNA-binding domain"/>
    <property type="match status" value="1"/>
</dbReference>
<dbReference type="PANTHER" id="PTHR37534">
    <property type="entry name" value="TRANSCRIPTIONAL ACTIVATOR PROTEIN UGA3"/>
    <property type="match status" value="1"/>
</dbReference>
<sequence>MPRRKPGEAVKRSKTFTGCWTCRSRGVKCGEERPVCARCTKGSFHCEGYGVKLVWPDEYNNNPTGAQRRLFTQPQKAIGPTLSESQLDISLETLDAAVVVDQEQDGLFSVFRLPSSETHISPGIVISGSETSCSNQSNGGDGSSLFTTLSSKESCISTISGESGEDEVVLYNGDRSSDISTGICRSPSRSPHTVAFTWESWMQDVIDPLGPPEYSTPLDHPGPREERELMHYWVTHLSDLMISAGLADNPYRTVWIPMALKSSAGKDILLENSALLHAIYALSAFNKFQRIDSNSLPYSIRAIKHYQLSLEFLRQASMQQREAKLEAVLATISALSITEVINGNFSSWRNHLRGGRAWLQSIKRGKWTHMQKSVTYQFFLCAEAIGSVLPRTAQNKSLGNIHARAVYDSDYVHDSTFGVTSISLDTDYVLDRYFGITKPMA</sequence>
<dbReference type="GO" id="GO:0008270">
    <property type="term" value="F:zinc ion binding"/>
    <property type="evidence" value="ECO:0007669"/>
    <property type="project" value="InterPro"/>
</dbReference>
<keyword evidence="5" id="KW-0539">Nucleus</keyword>
<name>A0A1V6Q5A5_9EURO</name>
<dbReference type="PROSITE" id="PS50048">
    <property type="entry name" value="ZN2_CY6_FUNGAL_2"/>
    <property type="match status" value="1"/>
</dbReference>
<feature type="domain" description="Zn(2)-C6 fungal-type" evidence="6">
    <location>
        <begin position="18"/>
        <end position="46"/>
    </location>
</feature>
<dbReference type="CDD" id="cd00067">
    <property type="entry name" value="GAL4"/>
    <property type="match status" value="1"/>
</dbReference>
<accession>A0A1V6Q5A5</accession>
<keyword evidence="2" id="KW-0805">Transcription regulation</keyword>
<dbReference type="STRING" id="60172.A0A1V6Q5A5"/>
<gene>
    <name evidence="7" type="ORF">PENSOL_c129G07328</name>
</gene>
<dbReference type="EMBL" id="MDYO01000128">
    <property type="protein sequence ID" value="OQD84187.1"/>
    <property type="molecule type" value="Genomic_DNA"/>
</dbReference>
<dbReference type="GO" id="GO:0045944">
    <property type="term" value="P:positive regulation of transcription by RNA polymerase II"/>
    <property type="evidence" value="ECO:0007669"/>
    <property type="project" value="TreeGrafter"/>
</dbReference>
<dbReference type="Proteomes" id="UP000191612">
    <property type="component" value="Unassembled WGS sequence"/>
</dbReference>
<dbReference type="AlphaFoldDB" id="A0A1V6Q5A5"/>
<dbReference type="Pfam" id="PF00172">
    <property type="entry name" value="Zn_clus"/>
    <property type="match status" value="1"/>
</dbReference>
<evidence type="ECO:0000256" key="3">
    <source>
        <dbReference type="ARBA" id="ARBA00023125"/>
    </source>
</evidence>
<comment type="caution">
    <text evidence="7">The sequence shown here is derived from an EMBL/GenBank/DDBJ whole genome shotgun (WGS) entry which is preliminary data.</text>
</comment>
<dbReference type="Pfam" id="PF11951">
    <property type="entry name" value="Fungal_trans_2"/>
    <property type="match status" value="1"/>
</dbReference>
<evidence type="ECO:0000256" key="4">
    <source>
        <dbReference type="ARBA" id="ARBA00023163"/>
    </source>
</evidence>
<reference evidence="8" key="1">
    <citation type="journal article" date="2017" name="Nat. Microbiol.">
        <title>Global analysis of biosynthetic gene clusters reveals vast potential of secondary metabolite production in Penicillium species.</title>
        <authorList>
            <person name="Nielsen J.C."/>
            <person name="Grijseels S."/>
            <person name="Prigent S."/>
            <person name="Ji B."/>
            <person name="Dainat J."/>
            <person name="Nielsen K.F."/>
            <person name="Frisvad J.C."/>
            <person name="Workman M."/>
            <person name="Nielsen J."/>
        </authorList>
    </citation>
    <scope>NUCLEOTIDE SEQUENCE [LARGE SCALE GENOMIC DNA]</scope>
    <source>
        <strain evidence="8">IBT 29525</strain>
    </source>
</reference>
<dbReference type="GO" id="GO:0005634">
    <property type="term" value="C:nucleus"/>
    <property type="evidence" value="ECO:0007669"/>
    <property type="project" value="UniProtKB-SubCell"/>
</dbReference>
<evidence type="ECO:0000313" key="7">
    <source>
        <dbReference type="EMBL" id="OQD84187.1"/>
    </source>
</evidence>
<keyword evidence="3" id="KW-0238">DNA-binding</keyword>
<dbReference type="PANTHER" id="PTHR37534:SF49">
    <property type="entry name" value="LYSINE BIOSYNTHESIS REGULATORY PROTEIN LYS14"/>
    <property type="match status" value="1"/>
</dbReference>
<evidence type="ECO:0000259" key="6">
    <source>
        <dbReference type="PROSITE" id="PS50048"/>
    </source>
</evidence>
<dbReference type="InterPro" id="IPR036864">
    <property type="entry name" value="Zn2-C6_fun-type_DNA-bd_sf"/>
</dbReference>
<dbReference type="GO" id="GO:0000976">
    <property type="term" value="F:transcription cis-regulatory region binding"/>
    <property type="evidence" value="ECO:0007669"/>
    <property type="project" value="TreeGrafter"/>
</dbReference>
<evidence type="ECO:0000256" key="2">
    <source>
        <dbReference type="ARBA" id="ARBA00023015"/>
    </source>
</evidence>
<dbReference type="SMART" id="SM00066">
    <property type="entry name" value="GAL4"/>
    <property type="match status" value="1"/>
</dbReference>
<keyword evidence="4" id="KW-0804">Transcription</keyword>
<dbReference type="Gene3D" id="4.10.240.10">
    <property type="entry name" value="Zn(2)-C6 fungal-type DNA-binding domain"/>
    <property type="match status" value="1"/>
</dbReference>
<evidence type="ECO:0000313" key="8">
    <source>
        <dbReference type="Proteomes" id="UP000191612"/>
    </source>
</evidence>
<dbReference type="GO" id="GO:0000981">
    <property type="term" value="F:DNA-binding transcription factor activity, RNA polymerase II-specific"/>
    <property type="evidence" value="ECO:0007669"/>
    <property type="project" value="InterPro"/>
</dbReference>
<comment type="subcellular location">
    <subcellularLocation>
        <location evidence="1">Nucleus</location>
    </subcellularLocation>
</comment>
<proteinExistence type="predicted"/>